<dbReference type="HOGENOM" id="CLU_2437120_0_0_9"/>
<gene>
    <name evidence="1" type="ORF">JF76_07250</name>
</gene>
<comment type="caution">
    <text evidence="1">The sequence shown here is derived from an EMBL/GenBank/DDBJ whole genome shotgun (WGS) entry which is preliminary data.</text>
</comment>
<evidence type="ECO:0000313" key="2">
    <source>
        <dbReference type="Proteomes" id="UP000033533"/>
    </source>
</evidence>
<dbReference type="STRING" id="1218493.JF76_07250"/>
<name>A0A0F4LCT1_9LACO</name>
<dbReference type="Proteomes" id="UP000033533">
    <property type="component" value="Unassembled WGS sequence"/>
</dbReference>
<evidence type="ECO:0000313" key="1">
    <source>
        <dbReference type="EMBL" id="KJY56123.1"/>
    </source>
</evidence>
<dbReference type="OrthoDB" id="9870810at2"/>
<reference evidence="1 2" key="1">
    <citation type="submission" date="2014-12" db="EMBL/GenBank/DDBJ databases">
        <title>Comparative genomics of the lactic acid bacteria isolated from the honey bee gut.</title>
        <authorList>
            <person name="Ellegaard K.M."/>
            <person name="Tamarit D."/>
            <person name="Javelind E."/>
            <person name="Olofsson T."/>
            <person name="Andersson S.G."/>
            <person name="Vasquez A."/>
        </authorList>
    </citation>
    <scope>NUCLEOTIDE SEQUENCE [LARGE SCALE GENOMIC DNA]</scope>
    <source>
        <strain evidence="1 2">Biut2</strain>
    </source>
</reference>
<sequence length="90" mass="10619">MLNKEFLDWQEETFKAIELWTIRLKNEALKQYTYIGAINYLDINYPSPLCAHDGSPSEQFQSVIRSMFEEAKKMVYEEAQLQEIKHGKSN</sequence>
<protein>
    <submittedName>
        <fullName evidence="1">Uncharacterized protein</fullName>
    </submittedName>
</protein>
<proteinExistence type="predicted"/>
<dbReference type="PATRIC" id="fig|1218493.3.peg.771"/>
<dbReference type="EMBL" id="JXBY01000017">
    <property type="protein sequence ID" value="KJY56123.1"/>
    <property type="molecule type" value="Genomic_DNA"/>
</dbReference>
<accession>A0A0F4LCT1</accession>
<dbReference type="AlphaFoldDB" id="A0A0F4LCT1"/>
<organism evidence="1 2">
    <name type="scientific">Lactobacillus kullabergensis</name>
    <dbReference type="NCBI Taxonomy" id="1218493"/>
    <lineage>
        <taxon>Bacteria</taxon>
        <taxon>Bacillati</taxon>
        <taxon>Bacillota</taxon>
        <taxon>Bacilli</taxon>
        <taxon>Lactobacillales</taxon>
        <taxon>Lactobacillaceae</taxon>
        <taxon>Lactobacillus</taxon>
    </lineage>
</organism>
<dbReference type="RefSeq" id="WP_045927873.1">
    <property type="nucleotide sequence ID" value="NZ_JBHSZS010000009.1"/>
</dbReference>